<feature type="region of interest" description="Disordered" evidence="7">
    <location>
        <begin position="1"/>
        <end position="26"/>
    </location>
</feature>
<dbReference type="GeneID" id="41985412"/>
<evidence type="ECO:0000256" key="2">
    <source>
        <dbReference type="ARBA" id="ARBA00022448"/>
    </source>
</evidence>
<dbReference type="GO" id="GO:0016020">
    <property type="term" value="C:membrane"/>
    <property type="evidence" value="ECO:0007669"/>
    <property type="project" value="UniProtKB-SubCell"/>
</dbReference>
<protein>
    <submittedName>
        <fullName evidence="9">Pantothenate transporter</fullName>
    </submittedName>
</protein>
<dbReference type="AlphaFoldDB" id="A0A8H8TXU2"/>
<feature type="transmembrane region" description="Helical" evidence="8">
    <location>
        <begin position="466"/>
        <end position="489"/>
    </location>
</feature>
<keyword evidence="4 8" id="KW-1133">Transmembrane helix</keyword>
<evidence type="ECO:0000256" key="6">
    <source>
        <dbReference type="ARBA" id="ARBA00037968"/>
    </source>
</evidence>
<keyword evidence="10" id="KW-1185">Reference proteome</keyword>
<evidence type="ECO:0000313" key="10">
    <source>
        <dbReference type="Proteomes" id="UP000431533"/>
    </source>
</evidence>
<feature type="transmembrane region" description="Helical" evidence="8">
    <location>
        <begin position="159"/>
        <end position="179"/>
    </location>
</feature>
<evidence type="ECO:0000256" key="7">
    <source>
        <dbReference type="SAM" id="MobiDB-lite"/>
    </source>
</evidence>
<evidence type="ECO:0000256" key="5">
    <source>
        <dbReference type="ARBA" id="ARBA00023136"/>
    </source>
</evidence>
<reference evidence="9 10" key="1">
    <citation type="submission" date="2018-05" db="EMBL/GenBank/DDBJ databases">
        <title>Genome sequencing and assembly of the regulated plant pathogen Lachnellula willkommii and related sister species for the development of diagnostic species identification markers.</title>
        <authorList>
            <person name="Giroux E."/>
            <person name="Bilodeau G."/>
        </authorList>
    </citation>
    <scope>NUCLEOTIDE SEQUENCE [LARGE SCALE GENOMIC DNA]</scope>
    <source>
        <strain evidence="9 10">CBS 185.66</strain>
    </source>
</reference>
<dbReference type="FunFam" id="1.20.1250.20:FF:000065">
    <property type="entry name" value="Putative MFS pantothenate transporter"/>
    <property type="match status" value="1"/>
</dbReference>
<feature type="transmembrane region" description="Helical" evidence="8">
    <location>
        <begin position="436"/>
        <end position="454"/>
    </location>
</feature>
<dbReference type="PANTHER" id="PTHR43791">
    <property type="entry name" value="PERMEASE-RELATED"/>
    <property type="match status" value="1"/>
</dbReference>
<evidence type="ECO:0000313" key="9">
    <source>
        <dbReference type="EMBL" id="TVY25902.1"/>
    </source>
</evidence>
<gene>
    <name evidence="9" type="primary">liz1_6</name>
    <name evidence="9" type="ORF">LHYA1_G005214</name>
</gene>
<dbReference type="InterPro" id="IPR011701">
    <property type="entry name" value="MFS"/>
</dbReference>
<dbReference type="InterPro" id="IPR036259">
    <property type="entry name" value="MFS_trans_sf"/>
</dbReference>
<feature type="transmembrane region" description="Helical" evidence="8">
    <location>
        <begin position="376"/>
        <end position="394"/>
    </location>
</feature>
<dbReference type="Pfam" id="PF07690">
    <property type="entry name" value="MFS_1"/>
    <property type="match status" value="1"/>
</dbReference>
<keyword evidence="5 8" id="KW-0472">Membrane</keyword>
<feature type="transmembrane region" description="Helical" evidence="8">
    <location>
        <begin position="223"/>
        <end position="244"/>
    </location>
</feature>
<feature type="transmembrane region" description="Helical" evidence="8">
    <location>
        <begin position="310"/>
        <end position="334"/>
    </location>
</feature>
<comment type="caution">
    <text evidence="9">The sequence shown here is derived from an EMBL/GenBank/DDBJ whole genome shotgun (WGS) entry which is preliminary data.</text>
</comment>
<feature type="region of interest" description="Disordered" evidence="7">
    <location>
        <begin position="496"/>
        <end position="519"/>
    </location>
</feature>
<feature type="transmembrane region" description="Helical" evidence="8">
    <location>
        <begin position="406"/>
        <end position="424"/>
    </location>
</feature>
<dbReference type="OrthoDB" id="3639251at2759"/>
<accession>A0A8H8TXU2</accession>
<feature type="transmembrane region" description="Helical" evidence="8">
    <location>
        <begin position="346"/>
        <end position="364"/>
    </location>
</feature>
<comment type="similarity">
    <text evidence="6">Belongs to the major facilitator superfamily. Allantoate permease family.</text>
</comment>
<sequence length="519" mass="58771">MSHSIQKNGIQAEATTPDSSSLSPSSKKTSLRLRIREIVWDSLDRSPEERRLIFKLDIFILINSTWAGFTYFSKNLNSNNVSNAYVSGMKEDLHVVGNEYQTFTTMWTIGYVLSQIPSQIIITRIRPSIWCPTWELIWVLVTFATAAVKTPHHLYACRFFVGFAEGTFYPAVHTILGGWYTKRELAKRASIFFASAFVGSMFSGYLQAALYKGMNGTGGLEGWRWLFIFDGIITFPMALWGLFLHLKGKLDANFFLAYYALPDLPSNTRVRWLTQEEKQLARQRMIDAGKGQDEPFTWVGIRRVLWKWHFWVYTTYYTFFICSENIGLYMNLWLKSLKHYSVPQVNTYPTVINAITIVTTLSYGWTSDALQLRAPIVYFSLTVCLFAALNLAIWDGVPFGLKWASFYLTGFAQGSGPIFLTMVNEMCAGDTLERKFILGTTNSVAYAFNAWIPLLTYNTTKAPRFMLGNSVTVGLIVCAAVTLTVAVVLQRRDAKNESDSESTGGEDGVVRAWTPKTRV</sequence>
<proteinExistence type="inferred from homology"/>
<comment type="subcellular location">
    <subcellularLocation>
        <location evidence="1">Membrane</location>
        <topology evidence="1">Multi-pass membrane protein</topology>
    </subcellularLocation>
</comment>
<dbReference type="EMBL" id="QGMH01000082">
    <property type="protein sequence ID" value="TVY25902.1"/>
    <property type="molecule type" value="Genomic_DNA"/>
</dbReference>
<name>A0A8H8TXU2_9HELO</name>
<evidence type="ECO:0000256" key="8">
    <source>
        <dbReference type="SAM" id="Phobius"/>
    </source>
</evidence>
<evidence type="ECO:0000256" key="1">
    <source>
        <dbReference type="ARBA" id="ARBA00004141"/>
    </source>
</evidence>
<feature type="transmembrane region" description="Helical" evidence="8">
    <location>
        <begin position="129"/>
        <end position="147"/>
    </location>
</feature>
<keyword evidence="3 8" id="KW-0812">Transmembrane</keyword>
<dbReference type="Gene3D" id="1.20.1250.20">
    <property type="entry name" value="MFS general substrate transporter like domains"/>
    <property type="match status" value="2"/>
</dbReference>
<organism evidence="9 10">
    <name type="scientific">Lachnellula hyalina</name>
    <dbReference type="NCBI Taxonomy" id="1316788"/>
    <lineage>
        <taxon>Eukaryota</taxon>
        <taxon>Fungi</taxon>
        <taxon>Dikarya</taxon>
        <taxon>Ascomycota</taxon>
        <taxon>Pezizomycotina</taxon>
        <taxon>Leotiomycetes</taxon>
        <taxon>Helotiales</taxon>
        <taxon>Lachnaceae</taxon>
        <taxon>Lachnellula</taxon>
    </lineage>
</organism>
<dbReference type="SUPFAM" id="SSF103473">
    <property type="entry name" value="MFS general substrate transporter"/>
    <property type="match status" value="1"/>
</dbReference>
<evidence type="ECO:0000256" key="3">
    <source>
        <dbReference type="ARBA" id="ARBA00022692"/>
    </source>
</evidence>
<feature type="compositionally biased region" description="Low complexity" evidence="7">
    <location>
        <begin position="16"/>
        <end position="26"/>
    </location>
</feature>
<feature type="transmembrane region" description="Helical" evidence="8">
    <location>
        <begin position="191"/>
        <end position="211"/>
    </location>
</feature>
<dbReference type="Proteomes" id="UP000431533">
    <property type="component" value="Unassembled WGS sequence"/>
</dbReference>
<keyword evidence="2" id="KW-0813">Transport</keyword>
<dbReference type="RefSeq" id="XP_031004690.1">
    <property type="nucleotide sequence ID" value="XM_031150163.1"/>
</dbReference>
<dbReference type="GO" id="GO:0022857">
    <property type="term" value="F:transmembrane transporter activity"/>
    <property type="evidence" value="ECO:0007669"/>
    <property type="project" value="InterPro"/>
</dbReference>
<evidence type="ECO:0000256" key="4">
    <source>
        <dbReference type="ARBA" id="ARBA00022989"/>
    </source>
</evidence>
<dbReference type="PANTHER" id="PTHR43791:SF39">
    <property type="entry name" value="TRANSPORTER LIZ1_SEO1, PUTATIVE (AFU_ORTHOLOGUE AFUA_3G00980)-RELATED"/>
    <property type="match status" value="1"/>
</dbReference>